<accession>Q3LWD7</accession>
<dbReference type="RefSeq" id="XP_001712841.1">
    <property type="nucleotide sequence ID" value="XM_001712789.1"/>
</dbReference>
<dbReference type="GeneID" id="5788444"/>
<name>Q3LWD7_BIGNA</name>
<evidence type="ECO:0000313" key="1">
    <source>
        <dbReference type="EMBL" id="ABA27229.1"/>
    </source>
</evidence>
<dbReference type="Proteomes" id="UP000243425">
    <property type="component" value="Nucleomorph 1"/>
</dbReference>
<keyword evidence="1" id="KW-0542">Nucleomorph</keyword>
<evidence type="ECO:0000313" key="2">
    <source>
        <dbReference type="Proteomes" id="UP000243425"/>
    </source>
</evidence>
<organism evidence="1 2">
    <name type="scientific">Bigelowiella natans</name>
    <name type="common">Pedinomonas minutissima</name>
    <name type="synonym">Chlorarachnion sp. (strain CCMP621)</name>
    <dbReference type="NCBI Taxonomy" id="227086"/>
    <lineage>
        <taxon>Eukaryota</taxon>
        <taxon>Sar</taxon>
        <taxon>Rhizaria</taxon>
        <taxon>Cercozoa</taxon>
        <taxon>Chlorarachniophyceae</taxon>
        <taxon>Bigelowiella</taxon>
    </lineage>
</organism>
<proteinExistence type="predicted"/>
<sequence>MNHSYSNKPVLFNLDCFKKLIDSKIMKIISNNLGQVNNKFYILIKQKSIFKNIEILLSQNILSILMELNKFLPFTKVKNKAKLINKKLTLSIQQSNLNIAYLLIFVSKMSLLFRSKSLLSQKKILNPLRKSIILITINMRLISLKLKFIDKDFIIKLIKTSLIGKLSQNHNFISNSLKLIDFIINRIKYYKNKTNIKNIFRNVFFSKYKNWYSHNSFFISKGLLFQKYSNHINFKRTSKSNPSIIIIPTSLINKKDSKFKDSSIKYCNKQFYHRLETRYQFILQTIKNTNADLILLDQKDTIITDLMNKYTKSTIINNFYSSELFNIINNLGFEKNKSSYFYHNFNSSKYFRLNICNSNFISWLLITNKSTKRRCLSIICTFTDYQFEKDLLNDTRNLIVLIIQILIDGRVLPSDNSVEFLITKMIKYKIQLTELRDIIVKSFYYLIYIMNHKKKVISFPNNNSILKINFERDKTIDLRNLKDHHKNINYIHLNYKVCST</sequence>
<geneLocation type="nucleomorph" evidence="1"/>
<dbReference type="EMBL" id="DQ158856">
    <property type="protein sequence ID" value="ABA27229.1"/>
    <property type="molecule type" value="Genomic_DNA"/>
</dbReference>
<protein>
    <submittedName>
        <fullName evidence="1">Uncharacterized protein</fullName>
    </submittedName>
</protein>
<reference evidence="1 2" key="1">
    <citation type="journal article" date="2006" name="Proc. Natl. Acad. Sci. U.S.A.">
        <title>Complete nucleotide sequence of the chlorarachniophyte nucleomorph: nature's smallest nucleus.</title>
        <authorList>
            <person name="Gilson P.R."/>
            <person name="Su V."/>
            <person name="Slamovits C.H."/>
            <person name="Reith M.E."/>
            <person name="Keeling P.J."/>
            <person name="McFadden G.I."/>
        </authorList>
    </citation>
    <scope>NUCLEOTIDE SEQUENCE [LARGE SCALE GENOMIC DNA]</scope>
    <source>
        <strain evidence="2">CCMP621</strain>
    </source>
</reference>
<dbReference type="AlphaFoldDB" id="Q3LWD7"/>